<protein>
    <submittedName>
        <fullName evidence="1">Uncharacterized protein</fullName>
    </submittedName>
</protein>
<dbReference type="Proteomes" id="UP001430953">
    <property type="component" value="Unassembled WGS sequence"/>
</dbReference>
<evidence type="ECO:0000313" key="1">
    <source>
        <dbReference type="EMBL" id="KAL0098829.1"/>
    </source>
</evidence>
<dbReference type="AlphaFoldDB" id="A0AAW2E577"/>
<dbReference type="EMBL" id="JADYXP020000034">
    <property type="protein sequence ID" value="KAL0098829.1"/>
    <property type="molecule type" value="Genomic_DNA"/>
</dbReference>
<sequence>MTLCMYTTSNITMPVQTLSALRIVGAKWDLSRSAGWPFAVSCEENAGIGEVPALDAGRARRPPYSLLLCTLHAPSQESTTEES</sequence>
<gene>
    <name evidence="1" type="ORF">PUN28_020774</name>
</gene>
<comment type="caution">
    <text evidence="1">The sequence shown here is derived from an EMBL/GenBank/DDBJ whole genome shotgun (WGS) entry which is preliminary data.</text>
</comment>
<keyword evidence="2" id="KW-1185">Reference proteome</keyword>
<reference evidence="1 2" key="1">
    <citation type="submission" date="2023-03" db="EMBL/GenBank/DDBJ databases">
        <title>High recombination rates correlate with genetic variation in Cardiocondyla obscurior ants.</title>
        <authorList>
            <person name="Errbii M."/>
        </authorList>
    </citation>
    <scope>NUCLEOTIDE SEQUENCE [LARGE SCALE GENOMIC DNA]</scope>
    <source>
        <strain evidence="1">Alpha-2009</strain>
        <tissue evidence="1">Whole body</tissue>
    </source>
</reference>
<proteinExistence type="predicted"/>
<evidence type="ECO:0000313" key="2">
    <source>
        <dbReference type="Proteomes" id="UP001430953"/>
    </source>
</evidence>
<accession>A0AAW2E577</accession>
<name>A0AAW2E577_9HYME</name>
<organism evidence="1 2">
    <name type="scientific">Cardiocondyla obscurior</name>
    <dbReference type="NCBI Taxonomy" id="286306"/>
    <lineage>
        <taxon>Eukaryota</taxon>
        <taxon>Metazoa</taxon>
        <taxon>Ecdysozoa</taxon>
        <taxon>Arthropoda</taxon>
        <taxon>Hexapoda</taxon>
        <taxon>Insecta</taxon>
        <taxon>Pterygota</taxon>
        <taxon>Neoptera</taxon>
        <taxon>Endopterygota</taxon>
        <taxon>Hymenoptera</taxon>
        <taxon>Apocrita</taxon>
        <taxon>Aculeata</taxon>
        <taxon>Formicoidea</taxon>
        <taxon>Formicidae</taxon>
        <taxon>Myrmicinae</taxon>
        <taxon>Cardiocondyla</taxon>
    </lineage>
</organism>